<keyword evidence="4" id="KW-1185">Reference proteome</keyword>
<dbReference type="EMBL" id="BONN01000018">
    <property type="protein sequence ID" value="GIG34494.1"/>
    <property type="molecule type" value="Genomic_DNA"/>
</dbReference>
<evidence type="ECO:0000313" key="3">
    <source>
        <dbReference type="Proteomes" id="UP000577956"/>
    </source>
</evidence>
<name>A0A7Y9FIM2_9CELL</name>
<dbReference type="AlphaFoldDB" id="A0A7Y9FIM2"/>
<reference evidence="2 3" key="1">
    <citation type="submission" date="2020-07" db="EMBL/GenBank/DDBJ databases">
        <title>Sequencing the genomes of 1000 actinobacteria strains.</title>
        <authorList>
            <person name="Klenk H.-P."/>
        </authorList>
    </citation>
    <scope>NUCLEOTIDE SEQUENCE [LARGE SCALE GENOMIC DNA]</scope>
    <source>
        <strain evidence="2 3">DSM 24482</strain>
    </source>
</reference>
<proteinExistence type="predicted"/>
<evidence type="ECO:0000313" key="1">
    <source>
        <dbReference type="EMBL" id="GIG34494.1"/>
    </source>
</evidence>
<protein>
    <submittedName>
        <fullName evidence="2">Uridine kinase</fullName>
        <ecNumber evidence="2">2.7.1.48</ecNumber>
    </submittedName>
</protein>
<sequence length="228" mass="24851">MPDGDLPEVLTRLHAAATARPGRTLVAVDGAGGSGKSTIATWLAARVADRPVVLLHADDFFRPSAARHARGRWSPEGFWLDAYDLDALVSWALAPLAAYGPATYRPSCYDPVDGTAVRPAPREAPDDAVVIVEGTFLHRDELAPFWHLSVYLDAPLTTSTRRMAERDGWDPATEPAHRYTGAQRLYLRSARPWERATHVLDTTDLAAPVLVDPSRSAARHDAEPGRTS</sequence>
<gene>
    <name evidence="2" type="ORF">BKA21_003549</name>
    <name evidence="1" type="ORF">Col01nite_36530</name>
</gene>
<keyword evidence="2" id="KW-0808">Transferase</keyword>
<dbReference type="Proteomes" id="UP000618382">
    <property type="component" value="Unassembled WGS sequence"/>
</dbReference>
<organism evidence="2 3">
    <name type="scientific">Cellulomonas oligotrophica</name>
    <dbReference type="NCBI Taxonomy" id="931536"/>
    <lineage>
        <taxon>Bacteria</taxon>
        <taxon>Bacillati</taxon>
        <taxon>Actinomycetota</taxon>
        <taxon>Actinomycetes</taxon>
        <taxon>Micrococcales</taxon>
        <taxon>Cellulomonadaceae</taxon>
        <taxon>Cellulomonas</taxon>
    </lineage>
</organism>
<keyword evidence="2" id="KW-0418">Kinase</keyword>
<dbReference type="RefSeq" id="WP_203793589.1">
    <property type="nucleotide sequence ID" value="NZ_BAABFI010000006.1"/>
</dbReference>
<dbReference type="Proteomes" id="UP000577956">
    <property type="component" value="Unassembled WGS sequence"/>
</dbReference>
<evidence type="ECO:0000313" key="2">
    <source>
        <dbReference type="EMBL" id="NYD88000.1"/>
    </source>
</evidence>
<dbReference type="GO" id="GO:0004849">
    <property type="term" value="F:uridine kinase activity"/>
    <property type="evidence" value="ECO:0007669"/>
    <property type="project" value="UniProtKB-EC"/>
</dbReference>
<accession>A0A7Y9FIM2</accession>
<dbReference type="SUPFAM" id="SSF52540">
    <property type="entry name" value="P-loop containing nucleoside triphosphate hydrolases"/>
    <property type="match status" value="1"/>
</dbReference>
<dbReference type="EMBL" id="JACCBK010000001">
    <property type="protein sequence ID" value="NYD88000.1"/>
    <property type="molecule type" value="Genomic_DNA"/>
</dbReference>
<dbReference type="Gene3D" id="3.40.50.300">
    <property type="entry name" value="P-loop containing nucleotide triphosphate hydrolases"/>
    <property type="match status" value="1"/>
</dbReference>
<reference evidence="1 4" key="2">
    <citation type="submission" date="2021-01" db="EMBL/GenBank/DDBJ databases">
        <title>Whole genome shotgun sequence of Cellulomonas oligotrophica NBRC 109435.</title>
        <authorList>
            <person name="Komaki H."/>
            <person name="Tamura T."/>
        </authorList>
    </citation>
    <scope>NUCLEOTIDE SEQUENCE [LARGE SCALE GENOMIC DNA]</scope>
    <source>
        <strain evidence="1 4">NBRC 109435</strain>
    </source>
</reference>
<dbReference type="InterPro" id="IPR027417">
    <property type="entry name" value="P-loop_NTPase"/>
</dbReference>
<evidence type="ECO:0000313" key="4">
    <source>
        <dbReference type="Proteomes" id="UP000618382"/>
    </source>
</evidence>
<dbReference type="EC" id="2.7.1.48" evidence="2"/>
<comment type="caution">
    <text evidence="2">The sequence shown here is derived from an EMBL/GenBank/DDBJ whole genome shotgun (WGS) entry which is preliminary data.</text>
</comment>